<dbReference type="InterPro" id="IPR037126">
    <property type="entry name" value="PdaC/RsiV-like_sf"/>
</dbReference>
<evidence type="ECO:0000259" key="3">
    <source>
        <dbReference type="Pfam" id="PF13739"/>
    </source>
</evidence>
<dbReference type="InterPro" id="IPR025303">
    <property type="entry name" value="PdaC"/>
</dbReference>
<dbReference type="KEGG" id="tbv:H9L17_02790"/>
<dbReference type="AlphaFoldDB" id="A0A7G9QXL4"/>
<feature type="region of interest" description="Disordered" evidence="1">
    <location>
        <begin position="1"/>
        <end position="32"/>
    </location>
</feature>
<evidence type="ECO:0000313" key="5">
    <source>
        <dbReference type="Proteomes" id="UP000515977"/>
    </source>
</evidence>
<dbReference type="EMBL" id="CP060711">
    <property type="protein sequence ID" value="QNN48089.1"/>
    <property type="molecule type" value="Genomic_DNA"/>
</dbReference>
<feature type="compositionally biased region" description="Low complexity" evidence="1">
    <location>
        <begin position="12"/>
        <end position="32"/>
    </location>
</feature>
<protein>
    <submittedName>
        <fullName evidence="4">DUF4163 domain-containing protein</fullName>
    </submittedName>
</protein>
<dbReference type="Gene3D" id="3.30.565.40">
    <property type="entry name" value="Fervidobacterium nodosum Rt17-B1 like"/>
    <property type="match status" value="1"/>
</dbReference>
<keyword evidence="5" id="KW-1185">Reference proteome</keyword>
<sequence length="264" mass="28233">MALLAGCGRGDAPQAPVAATPGTAAETAAPASPAAPVELKDVIETTPGYIVGISYPQMAADYPPLAQALHDYAEAARADLMKAVAGLNGEKPRAPYDLSLQFTRVVETPRVVAVAADGSSYLGGAHGMPLVERFVWLPQMQQMLAAEQLIPDAGNWKPVSAYVREQLMTALSGQLDDEALEGDVRSEQLRFRSRMIDEGTAPEPKNFARFEPVMNADGSIRALRIVFPPYQVAPYVEGTRTVDVPAQVLLPLVASEYKALFRAG</sequence>
<evidence type="ECO:0000313" key="4">
    <source>
        <dbReference type="EMBL" id="QNN48089.1"/>
    </source>
</evidence>
<evidence type="ECO:0000259" key="2">
    <source>
        <dbReference type="Pfam" id="PF11738"/>
    </source>
</evidence>
<feature type="domain" description="Deacetylase PdaC" evidence="3">
    <location>
        <begin position="51"/>
        <end position="128"/>
    </location>
</feature>
<gene>
    <name evidence="4" type="ORF">H9L17_02790</name>
</gene>
<accession>A0A7G9QXL4</accession>
<organism evidence="4 5">
    <name type="scientific">Thermomonas brevis</name>
    <dbReference type="NCBI Taxonomy" id="215691"/>
    <lineage>
        <taxon>Bacteria</taxon>
        <taxon>Pseudomonadati</taxon>
        <taxon>Pseudomonadota</taxon>
        <taxon>Gammaproteobacteria</taxon>
        <taxon>Lysobacterales</taxon>
        <taxon>Lysobacteraceae</taxon>
        <taxon>Thermomonas</taxon>
    </lineage>
</organism>
<proteinExistence type="predicted"/>
<name>A0A7G9QXL4_9GAMM</name>
<dbReference type="Pfam" id="PF11738">
    <property type="entry name" value="DUF3298"/>
    <property type="match status" value="1"/>
</dbReference>
<dbReference type="InterPro" id="IPR021729">
    <property type="entry name" value="DUF3298"/>
</dbReference>
<reference evidence="4 5" key="1">
    <citation type="submission" date="2020-08" db="EMBL/GenBank/DDBJ databases">
        <title>Genome sequence of Thermomonas brevis KACC 16975T.</title>
        <authorList>
            <person name="Hyun D.-W."/>
            <person name="Bae J.-W."/>
        </authorList>
    </citation>
    <scope>NUCLEOTIDE SEQUENCE [LARGE SCALE GENOMIC DNA]</scope>
    <source>
        <strain evidence="4 5">KACC 16975</strain>
    </source>
</reference>
<feature type="domain" description="DUF3298" evidence="2">
    <location>
        <begin position="221"/>
        <end position="245"/>
    </location>
</feature>
<dbReference type="Proteomes" id="UP000515977">
    <property type="component" value="Chromosome"/>
</dbReference>
<dbReference type="Pfam" id="PF13739">
    <property type="entry name" value="PdaC"/>
    <property type="match status" value="1"/>
</dbReference>
<evidence type="ECO:0000256" key="1">
    <source>
        <dbReference type="SAM" id="MobiDB-lite"/>
    </source>
</evidence>
<dbReference type="Gene3D" id="3.90.640.20">
    <property type="entry name" value="Heat-shock cognate protein, ATPase"/>
    <property type="match status" value="1"/>
</dbReference>